<dbReference type="AlphaFoldDB" id="A0A1B8ZUS1"/>
<gene>
    <name evidence="2" type="ORF">BBI00_13805</name>
</gene>
<evidence type="ECO:0000313" key="3">
    <source>
        <dbReference type="Proteomes" id="UP000093432"/>
    </source>
</evidence>
<protein>
    <recommendedName>
        <fullName evidence="4">CbrC family protein</fullName>
    </recommendedName>
</protein>
<comment type="similarity">
    <text evidence="1">Belongs to the UPF0167 family.</text>
</comment>
<comment type="caution">
    <text evidence="2">The sequence shown here is derived from an EMBL/GenBank/DDBJ whole genome shotgun (WGS) entry which is preliminary data.</text>
</comment>
<name>A0A1B8ZUS1_9FLAO</name>
<dbReference type="RefSeq" id="WP_065399309.1">
    <property type="nucleotide sequence ID" value="NZ_JAKYXE010000006.1"/>
</dbReference>
<sequence>MGKLFELISDNAIEKLDEYYTDCHVCEKTGIDLYPYQGKVTLENGEVDDDIYAVCHDCLHTEPLIHTCSFLYEETVEKYLSSLNITKERQMEVKKKIMEKYNRTPDIPLFLQRPDIPLCCEDSTEFTGYPQNNEALYTITENFIYWEEGIKEKSEYYDFKTYGSPESLAEIATFTCQHCGKKYFTFQFS</sequence>
<evidence type="ECO:0000313" key="2">
    <source>
        <dbReference type="EMBL" id="OCA75340.1"/>
    </source>
</evidence>
<dbReference type="EMBL" id="MAYG01000001">
    <property type="protein sequence ID" value="OCA75340.1"/>
    <property type="molecule type" value="Genomic_DNA"/>
</dbReference>
<accession>A0A1B8ZUS1</accession>
<evidence type="ECO:0008006" key="4">
    <source>
        <dbReference type="Google" id="ProtNLM"/>
    </source>
</evidence>
<reference evidence="3" key="1">
    <citation type="submission" date="2016-07" db="EMBL/GenBank/DDBJ databases">
        <authorList>
            <person name="Florea S."/>
            <person name="Webb J.S."/>
            <person name="Jaromczyk J."/>
            <person name="Schardl C.L."/>
        </authorList>
    </citation>
    <scope>NUCLEOTIDE SEQUENCE [LARGE SCALE GENOMIC DNA]</scope>
    <source>
        <strain evidence="3">CC-VM-7</strain>
    </source>
</reference>
<dbReference type="InterPro" id="IPR005363">
    <property type="entry name" value="UPF0167"/>
</dbReference>
<dbReference type="STRING" id="651561.BBI00_13805"/>
<organism evidence="2 3">
    <name type="scientific">Chryseobacterium arthrosphaerae</name>
    <dbReference type="NCBI Taxonomy" id="651561"/>
    <lineage>
        <taxon>Bacteria</taxon>
        <taxon>Pseudomonadati</taxon>
        <taxon>Bacteroidota</taxon>
        <taxon>Flavobacteriia</taxon>
        <taxon>Flavobacteriales</taxon>
        <taxon>Weeksellaceae</taxon>
        <taxon>Chryseobacterium group</taxon>
        <taxon>Chryseobacterium</taxon>
    </lineage>
</organism>
<dbReference type="OrthoDB" id="7065534at2"/>
<dbReference type="Pfam" id="PF03691">
    <property type="entry name" value="UPF0167"/>
    <property type="match status" value="1"/>
</dbReference>
<evidence type="ECO:0000256" key="1">
    <source>
        <dbReference type="ARBA" id="ARBA00008525"/>
    </source>
</evidence>
<dbReference type="Proteomes" id="UP000093432">
    <property type="component" value="Unassembled WGS sequence"/>
</dbReference>
<proteinExistence type="inferred from homology"/>